<reference evidence="2" key="1">
    <citation type="submission" date="2018-06" db="EMBL/GenBank/DDBJ databases">
        <authorList>
            <person name="Zhirakovskaya E."/>
        </authorList>
    </citation>
    <scope>NUCLEOTIDE SEQUENCE</scope>
</reference>
<dbReference type="GO" id="GO:0003700">
    <property type="term" value="F:DNA-binding transcription factor activity"/>
    <property type="evidence" value="ECO:0007669"/>
    <property type="project" value="TreeGrafter"/>
</dbReference>
<name>A0A3B0WKQ4_9ZZZZ</name>
<protein>
    <recommendedName>
        <fullName evidence="1">Cyclic nucleotide-binding domain-containing protein</fullName>
    </recommendedName>
</protein>
<dbReference type="InterPro" id="IPR018490">
    <property type="entry name" value="cNMP-bd_dom_sf"/>
</dbReference>
<dbReference type="PANTHER" id="PTHR24567">
    <property type="entry name" value="CRP FAMILY TRANSCRIPTIONAL REGULATORY PROTEIN"/>
    <property type="match status" value="1"/>
</dbReference>
<evidence type="ECO:0000259" key="1">
    <source>
        <dbReference type="PROSITE" id="PS50042"/>
    </source>
</evidence>
<dbReference type="PROSITE" id="PS00889">
    <property type="entry name" value="CNMP_BINDING_2"/>
    <property type="match status" value="1"/>
</dbReference>
<dbReference type="Gene3D" id="2.60.120.10">
    <property type="entry name" value="Jelly Rolls"/>
    <property type="match status" value="1"/>
</dbReference>
<dbReference type="PROSITE" id="PS50042">
    <property type="entry name" value="CNMP_BINDING_3"/>
    <property type="match status" value="1"/>
</dbReference>
<gene>
    <name evidence="2" type="ORF">MNBD_GAMMA07-1926</name>
</gene>
<dbReference type="SUPFAM" id="SSF51206">
    <property type="entry name" value="cAMP-binding domain-like"/>
    <property type="match status" value="1"/>
</dbReference>
<dbReference type="CDD" id="cd00038">
    <property type="entry name" value="CAP_ED"/>
    <property type="match status" value="1"/>
</dbReference>
<accession>A0A3B0WKQ4</accession>
<proteinExistence type="predicted"/>
<dbReference type="PANTHER" id="PTHR24567:SF74">
    <property type="entry name" value="HTH-TYPE TRANSCRIPTIONAL REGULATOR ARCR"/>
    <property type="match status" value="1"/>
</dbReference>
<dbReference type="SMART" id="SM00100">
    <property type="entry name" value="cNMP"/>
    <property type="match status" value="1"/>
</dbReference>
<organism evidence="2">
    <name type="scientific">hydrothermal vent metagenome</name>
    <dbReference type="NCBI Taxonomy" id="652676"/>
    <lineage>
        <taxon>unclassified sequences</taxon>
        <taxon>metagenomes</taxon>
        <taxon>ecological metagenomes</taxon>
    </lineage>
</organism>
<evidence type="ECO:0000313" key="2">
    <source>
        <dbReference type="EMBL" id="VAW52883.1"/>
    </source>
</evidence>
<dbReference type="AlphaFoldDB" id="A0A3B0WKQ4"/>
<sequence length="163" mass="18293">MTLKKIQYSNDDLANSLELTRWAEDFSWDEICSISKQMVAYSAPKGTIIFEEGSEDNTMAIVIKGKVDVVKRESGSTINVIASILPSQSFGEMSLIDGEARSAQMVASSDVEMLFLSKKGMFKLRDENPLLAFKLLWIISQMLSQRLRRTSGNLVAQLNKRHL</sequence>
<dbReference type="EMBL" id="UOFF01000009">
    <property type="protein sequence ID" value="VAW52883.1"/>
    <property type="molecule type" value="Genomic_DNA"/>
</dbReference>
<dbReference type="Pfam" id="PF00027">
    <property type="entry name" value="cNMP_binding"/>
    <property type="match status" value="1"/>
</dbReference>
<dbReference type="InterPro" id="IPR018488">
    <property type="entry name" value="cNMP-bd_CS"/>
</dbReference>
<feature type="domain" description="Cyclic nucleotide-binding" evidence="1">
    <location>
        <begin position="41"/>
        <end position="124"/>
    </location>
</feature>
<dbReference type="InterPro" id="IPR050397">
    <property type="entry name" value="Env_Response_Regulators"/>
</dbReference>
<dbReference type="GO" id="GO:0005829">
    <property type="term" value="C:cytosol"/>
    <property type="evidence" value="ECO:0007669"/>
    <property type="project" value="TreeGrafter"/>
</dbReference>
<dbReference type="InterPro" id="IPR000595">
    <property type="entry name" value="cNMP-bd_dom"/>
</dbReference>
<dbReference type="InterPro" id="IPR014710">
    <property type="entry name" value="RmlC-like_jellyroll"/>
</dbReference>